<dbReference type="Proteomes" id="UP001151760">
    <property type="component" value="Unassembled WGS sequence"/>
</dbReference>
<reference evidence="3" key="1">
    <citation type="journal article" date="2022" name="Int. J. Mol. Sci.">
        <title>Draft Genome of Tanacetum Coccineum: Genomic Comparison of Closely Related Tanacetum-Family Plants.</title>
        <authorList>
            <person name="Yamashiro T."/>
            <person name="Shiraishi A."/>
            <person name="Nakayama K."/>
            <person name="Satake H."/>
        </authorList>
    </citation>
    <scope>NUCLEOTIDE SEQUENCE</scope>
</reference>
<feature type="region of interest" description="Disordered" evidence="1">
    <location>
        <begin position="146"/>
        <end position="188"/>
    </location>
</feature>
<evidence type="ECO:0000256" key="1">
    <source>
        <dbReference type="SAM" id="MobiDB-lite"/>
    </source>
</evidence>
<organism evidence="3 4">
    <name type="scientific">Tanacetum coccineum</name>
    <dbReference type="NCBI Taxonomy" id="301880"/>
    <lineage>
        <taxon>Eukaryota</taxon>
        <taxon>Viridiplantae</taxon>
        <taxon>Streptophyta</taxon>
        <taxon>Embryophyta</taxon>
        <taxon>Tracheophyta</taxon>
        <taxon>Spermatophyta</taxon>
        <taxon>Magnoliopsida</taxon>
        <taxon>eudicotyledons</taxon>
        <taxon>Gunneridae</taxon>
        <taxon>Pentapetalae</taxon>
        <taxon>asterids</taxon>
        <taxon>campanulids</taxon>
        <taxon>Asterales</taxon>
        <taxon>Asteraceae</taxon>
        <taxon>Asteroideae</taxon>
        <taxon>Anthemideae</taxon>
        <taxon>Anthemidinae</taxon>
        <taxon>Tanacetum</taxon>
    </lineage>
</organism>
<sequence>MASSSSSSSYLIKFHRGGVFVKDPFSYNYEMLSEIPNVDMAAMNFVGFVKLLVSECYSDIKQIFYHVPCLELKLGLRTLKYNEDLAKCVELYCKNDNMLDIFVSHSVFDFFDATSSSQQHVDNVEQYDDSDNDLDDDYNIFELNSESEESDTASVDHLSNGEEEVYDTKTRKPDPTPIRRFFNEKDIS</sequence>
<dbReference type="Pfam" id="PF26130">
    <property type="entry name" value="PB1-like"/>
    <property type="match status" value="1"/>
</dbReference>
<feature type="domain" description="PB1-like" evidence="2">
    <location>
        <begin position="10"/>
        <end position="105"/>
    </location>
</feature>
<evidence type="ECO:0000313" key="3">
    <source>
        <dbReference type="EMBL" id="GJU06212.1"/>
    </source>
</evidence>
<name>A0ABQ5J3F3_9ASTR</name>
<gene>
    <name evidence="3" type="ORF">Tco_1122642</name>
</gene>
<comment type="caution">
    <text evidence="3">The sequence shown here is derived from an EMBL/GenBank/DDBJ whole genome shotgun (WGS) entry which is preliminary data.</text>
</comment>
<proteinExistence type="predicted"/>
<keyword evidence="4" id="KW-1185">Reference proteome</keyword>
<evidence type="ECO:0000313" key="4">
    <source>
        <dbReference type="Proteomes" id="UP001151760"/>
    </source>
</evidence>
<dbReference type="InterPro" id="IPR058594">
    <property type="entry name" value="PB1-like_dom_pln"/>
</dbReference>
<dbReference type="EMBL" id="BQNB010021421">
    <property type="protein sequence ID" value="GJU06212.1"/>
    <property type="molecule type" value="Genomic_DNA"/>
</dbReference>
<evidence type="ECO:0000259" key="2">
    <source>
        <dbReference type="Pfam" id="PF26130"/>
    </source>
</evidence>
<accession>A0ABQ5J3F3</accession>
<protein>
    <recommendedName>
        <fullName evidence="2">PB1-like domain-containing protein</fullName>
    </recommendedName>
</protein>
<reference evidence="3" key="2">
    <citation type="submission" date="2022-01" db="EMBL/GenBank/DDBJ databases">
        <authorList>
            <person name="Yamashiro T."/>
            <person name="Shiraishi A."/>
            <person name="Satake H."/>
            <person name="Nakayama K."/>
        </authorList>
    </citation>
    <scope>NUCLEOTIDE SEQUENCE</scope>
</reference>